<keyword evidence="7" id="KW-0675">Receptor</keyword>
<feature type="disulfide bond" evidence="9">
    <location>
        <begin position="112"/>
        <end position="127"/>
    </location>
</feature>
<evidence type="ECO:0000256" key="8">
    <source>
        <dbReference type="ARBA" id="ARBA00023180"/>
    </source>
</evidence>
<dbReference type="PROSITE" id="PS50068">
    <property type="entry name" value="LDLRA_2"/>
    <property type="match status" value="3"/>
</dbReference>
<feature type="disulfide bond" evidence="9">
    <location>
        <begin position="75"/>
        <end position="90"/>
    </location>
</feature>
<evidence type="ECO:0000256" key="6">
    <source>
        <dbReference type="ARBA" id="ARBA00023157"/>
    </source>
</evidence>
<proteinExistence type="predicted"/>
<dbReference type="InterPro" id="IPR002172">
    <property type="entry name" value="LDrepeatLR_classA_rpt"/>
</dbReference>
<evidence type="ECO:0000256" key="5">
    <source>
        <dbReference type="ARBA" id="ARBA00023136"/>
    </source>
</evidence>
<dbReference type="eggNOG" id="KOG1215">
    <property type="taxonomic scope" value="Eukaryota"/>
</dbReference>
<dbReference type="InterPro" id="IPR023415">
    <property type="entry name" value="LDLR_class-A_CS"/>
</dbReference>
<dbReference type="AlphaFoldDB" id="C3XSH1"/>
<dbReference type="InParanoid" id="C3XSH1"/>
<sequence length="127" mass="13890">MNRSFTDPPPLQCGPNEFRCTSQAQCVSQDVVCDYKDDCTDGTDEQLCVTYSCPVGQFYCPDFPYINCLPDTWICDGDVDCPDGRDEDGCRNCGPRELRCNSGACYSALLACDGVTDCTDNSDEVGC</sequence>
<dbReference type="GO" id="GO:0016020">
    <property type="term" value="C:membrane"/>
    <property type="evidence" value="ECO:0007669"/>
    <property type="project" value="UniProtKB-SubCell"/>
</dbReference>
<feature type="disulfide bond" evidence="9">
    <location>
        <begin position="93"/>
        <end position="105"/>
    </location>
</feature>
<comment type="subcellular location">
    <subcellularLocation>
        <location evidence="1">Membrane</location>
        <topology evidence="1">Single-pass membrane protein</topology>
    </subcellularLocation>
</comment>
<evidence type="ECO:0000313" key="10">
    <source>
        <dbReference type="EMBL" id="EEN68892.1"/>
    </source>
</evidence>
<evidence type="ECO:0000256" key="3">
    <source>
        <dbReference type="ARBA" id="ARBA00022737"/>
    </source>
</evidence>
<protein>
    <submittedName>
        <fullName evidence="10">Uncharacterized protein</fullName>
    </submittedName>
</protein>
<keyword evidence="2" id="KW-0812">Transmembrane</keyword>
<dbReference type="PROSITE" id="PS01209">
    <property type="entry name" value="LDLRA_1"/>
    <property type="match status" value="2"/>
</dbReference>
<feature type="non-terminal residue" evidence="10">
    <location>
        <position position="127"/>
    </location>
</feature>
<dbReference type="InterPro" id="IPR036055">
    <property type="entry name" value="LDL_receptor-like_sf"/>
</dbReference>
<comment type="caution">
    <text evidence="9">Lacks conserved residue(s) required for the propagation of feature annotation.</text>
</comment>
<evidence type="ECO:0000256" key="2">
    <source>
        <dbReference type="ARBA" id="ARBA00022692"/>
    </source>
</evidence>
<gene>
    <name evidence="10" type="ORF">BRAFLDRAFT_227761</name>
</gene>
<accession>C3XSH1</accession>
<dbReference type="SMART" id="SM00192">
    <property type="entry name" value="LDLa"/>
    <property type="match status" value="3"/>
</dbReference>
<evidence type="ECO:0000256" key="4">
    <source>
        <dbReference type="ARBA" id="ARBA00022989"/>
    </source>
</evidence>
<keyword evidence="8" id="KW-0325">Glycoprotein</keyword>
<keyword evidence="3" id="KW-0677">Repeat</keyword>
<dbReference type="PRINTS" id="PR00261">
    <property type="entry name" value="LDLRECEPTOR"/>
</dbReference>
<name>C3XSH1_BRAFL</name>
<dbReference type="InterPro" id="IPR051221">
    <property type="entry name" value="LDLR-related"/>
</dbReference>
<dbReference type="STRING" id="7739.C3XSH1"/>
<reference evidence="10" key="1">
    <citation type="journal article" date="2008" name="Nature">
        <title>The amphioxus genome and the evolution of the chordate karyotype.</title>
        <authorList>
            <consortium name="US DOE Joint Genome Institute (JGI-PGF)"/>
            <person name="Putnam N.H."/>
            <person name="Butts T."/>
            <person name="Ferrier D.E.K."/>
            <person name="Furlong R.F."/>
            <person name="Hellsten U."/>
            <person name="Kawashima T."/>
            <person name="Robinson-Rechavi M."/>
            <person name="Shoguchi E."/>
            <person name="Terry A."/>
            <person name="Yu J.-K."/>
            <person name="Benito-Gutierrez E.L."/>
            <person name="Dubchak I."/>
            <person name="Garcia-Fernandez J."/>
            <person name="Gibson-Brown J.J."/>
            <person name="Grigoriev I.V."/>
            <person name="Horton A.C."/>
            <person name="de Jong P.J."/>
            <person name="Jurka J."/>
            <person name="Kapitonov V.V."/>
            <person name="Kohara Y."/>
            <person name="Kuroki Y."/>
            <person name="Lindquist E."/>
            <person name="Lucas S."/>
            <person name="Osoegawa K."/>
            <person name="Pennacchio L.A."/>
            <person name="Salamov A.A."/>
            <person name="Satou Y."/>
            <person name="Sauka-Spengler T."/>
            <person name="Schmutz J."/>
            <person name="Shin-I T."/>
            <person name="Toyoda A."/>
            <person name="Bronner-Fraser M."/>
            <person name="Fujiyama A."/>
            <person name="Holland L.Z."/>
            <person name="Holland P.W.H."/>
            <person name="Satoh N."/>
            <person name="Rokhsar D.S."/>
        </authorList>
    </citation>
    <scope>NUCLEOTIDE SEQUENCE [LARGE SCALE GENOMIC DNA]</scope>
    <source>
        <strain evidence="10">S238N-H82</strain>
        <tissue evidence="10">Testes</tissue>
    </source>
</reference>
<dbReference type="EMBL" id="GG666459">
    <property type="protein sequence ID" value="EEN68892.1"/>
    <property type="molecule type" value="Genomic_DNA"/>
</dbReference>
<keyword evidence="4" id="KW-1133">Transmembrane helix</keyword>
<dbReference type="Gene3D" id="4.10.400.10">
    <property type="entry name" value="Low-density Lipoprotein Receptor"/>
    <property type="match status" value="3"/>
</dbReference>
<evidence type="ECO:0000256" key="9">
    <source>
        <dbReference type="PROSITE-ProRule" id="PRU00124"/>
    </source>
</evidence>
<feature type="disulfide bond" evidence="9">
    <location>
        <begin position="100"/>
        <end position="118"/>
    </location>
</feature>
<keyword evidence="6 9" id="KW-1015">Disulfide bond</keyword>
<dbReference type="CDD" id="cd00112">
    <property type="entry name" value="LDLa"/>
    <property type="match status" value="3"/>
</dbReference>
<keyword evidence="5" id="KW-0472">Membrane</keyword>
<dbReference type="Pfam" id="PF00057">
    <property type="entry name" value="Ldl_recept_a"/>
    <property type="match status" value="3"/>
</dbReference>
<evidence type="ECO:0000256" key="7">
    <source>
        <dbReference type="ARBA" id="ARBA00023170"/>
    </source>
</evidence>
<evidence type="ECO:0000256" key="1">
    <source>
        <dbReference type="ARBA" id="ARBA00004167"/>
    </source>
</evidence>
<dbReference type="SUPFAM" id="SSF57424">
    <property type="entry name" value="LDL receptor-like module"/>
    <property type="match status" value="3"/>
</dbReference>
<organism>
    <name type="scientific">Branchiostoma floridae</name>
    <name type="common">Florida lancelet</name>
    <name type="synonym">Amphioxus</name>
    <dbReference type="NCBI Taxonomy" id="7739"/>
    <lineage>
        <taxon>Eukaryota</taxon>
        <taxon>Metazoa</taxon>
        <taxon>Chordata</taxon>
        <taxon>Cephalochordata</taxon>
        <taxon>Leptocardii</taxon>
        <taxon>Amphioxiformes</taxon>
        <taxon>Branchiostomatidae</taxon>
        <taxon>Branchiostoma</taxon>
    </lineage>
</organism>
<feature type="disulfide bond" evidence="9">
    <location>
        <begin position="33"/>
        <end position="48"/>
    </location>
</feature>
<dbReference type="PANTHER" id="PTHR22722">
    <property type="entry name" value="LOW-DENSITY LIPOPROTEIN RECEPTOR-RELATED PROTEIN 2-RELATED"/>
    <property type="match status" value="1"/>
</dbReference>
<dbReference type="PANTHER" id="PTHR22722:SF14">
    <property type="entry name" value="MEGALIN, ISOFORM A"/>
    <property type="match status" value="1"/>
</dbReference>